<name>A0ABQ3DTB9_9ACTN</name>
<feature type="region of interest" description="Disordered" evidence="1">
    <location>
        <begin position="138"/>
        <end position="161"/>
    </location>
</feature>
<organism evidence="4 5">
    <name type="scientific">Streptomyces chryseus</name>
    <dbReference type="NCBI Taxonomy" id="68186"/>
    <lineage>
        <taxon>Bacteria</taxon>
        <taxon>Bacillati</taxon>
        <taxon>Actinomycetota</taxon>
        <taxon>Actinomycetes</taxon>
        <taxon>Kitasatosporales</taxon>
        <taxon>Streptomycetaceae</taxon>
        <taxon>Streptomyces</taxon>
    </lineage>
</organism>
<protein>
    <recommendedName>
        <fullName evidence="3">Alpha-galactosidase NEW3 domain-containing protein</fullName>
    </recommendedName>
</protein>
<gene>
    <name evidence="4" type="ORF">GCM10010346_37290</name>
</gene>
<feature type="chain" id="PRO_5046696069" description="Alpha-galactosidase NEW3 domain-containing protein" evidence="2">
    <location>
        <begin position="40"/>
        <end position="343"/>
    </location>
</feature>
<evidence type="ECO:0000259" key="3">
    <source>
        <dbReference type="Pfam" id="PF10633"/>
    </source>
</evidence>
<dbReference type="Proteomes" id="UP000599437">
    <property type="component" value="Unassembled WGS sequence"/>
</dbReference>
<dbReference type="Pfam" id="PF10633">
    <property type="entry name" value="NPCBM_assoc"/>
    <property type="match status" value="1"/>
</dbReference>
<comment type="caution">
    <text evidence="4">The sequence shown here is derived from an EMBL/GenBank/DDBJ whole genome shotgun (WGS) entry which is preliminary data.</text>
</comment>
<keyword evidence="5" id="KW-1185">Reference proteome</keyword>
<evidence type="ECO:0000313" key="5">
    <source>
        <dbReference type="Proteomes" id="UP000599437"/>
    </source>
</evidence>
<feature type="signal peptide" evidence="2">
    <location>
        <begin position="1"/>
        <end position="39"/>
    </location>
</feature>
<dbReference type="EMBL" id="BMVO01000011">
    <property type="protein sequence ID" value="GHB10624.1"/>
    <property type="molecule type" value="Genomic_DNA"/>
</dbReference>
<keyword evidence="2" id="KW-0732">Signal</keyword>
<feature type="domain" description="Alpha-galactosidase NEW3" evidence="3">
    <location>
        <begin position="66"/>
        <end position="138"/>
    </location>
</feature>
<reference evidence="5" key="1">
    <citation type="journal article" date="2019" name="Int. J. Syst. Evol. Microbiol.">
        <title>The Global Catalogue of Microorganisms (GCM) 10K type strain sequencing project: providing services to taxonomists for standard genome sequencing and annotation.</title>
        <authorList>
            <consortium name="The Broad Institute Genomics Platform"/>
            <consortium name="The Broad Institute Genome Sequencing Center for Infectious Disease"/>
            <person name="Wu L."/>
            <person name="Ma J."/>
        </authorList>
    </citation>
    <scope>NUCLEOTIDE SEQUENCE [LARGE SCALE GENOMIC DNA]</scope>
    <source>
        <strain evidence="5">JCM 4737</strain>
    </source>
</reference>
<evidence type="ECO:0000313" key="4">
    <source>
        <dbReference type="EMBL" id="GHB10624.1"/>
    </source>
</evidence>
<dbReference type="InterPro" id="IPR018905">
    <property type="entry name" value="A-galactase_NEW3"/>
</dbReference>
<accession>A0ABQ3DTB9</accession>
<evidence type="ECO:0000256" key="1">
    <source>
        <dbReference type="SAM" id="MobiDB-lite"/>
    </source>
</evidence>
<sequence>MRSASVPASAPARLITPLRALAAAVAGAVLLVPAQTATAAGPRATTAAAGTEVTVSPVDLDGPAVSTVKVTVKNAGPQRMRALRVAFAGPVGWAVQPSVRAVDGSLAAGATAAATFRIQVPEKRPGFVIRTFRATATYTGGDGEGTATGTRTERSGTPQPNLAAAYNNVAITDESATRAGDYDGEGNSFSAQRLAAVGLTPGASVEALGARLTWPDVPAGTKDNVASGGQAIALGGKGARLVFLGSGVTSAATGSATVHYTDGTSSTGAFGFPNWSFDPVTAHGATLVKSTDGRNRQDGYGNATVKYSVFAHAVPLDQEKTVEFVVLPANANIHLFAMAIAGP</sequence>
<dbReference type="RefSeq" id="WP_138897361.1">
    <property type="nucleotide sequence ID" value="NZ_BMVO01000011.1"/>
</dbReference>
<evidence type="ECO:0000256" key="2">
    <source>
        <dbReference type="SAM" id="SignalP"/>
    </source>
</evidence>
<proteinExistence type="predicted"/>